<feature type="active site" evidence="23">
    <location>
        <position position="14"/>
    </location>
</feature>
<evidence type="ECO:0000256" key="10">
    <source>
        <dbReference type="ARBA" id="ARBA00022741"/>
    </source>
</evidence>
<dbReference type="InterPro" id="IPR005905">
    <property type="entry name" value="D_ala_D_ala"/>
</dbReference>
<evidence type="ECO:0000256" key="7">
    <source>
        <dbReference type="ARBA" id="ARBA00022490"/>
    </source>
</evidence>
<dbReference type="OrthoDB" id="9813261at2"/>
<dbReference type="InterPro" id="IPR011761">
    <property type="entry name" value="ATP-grasp"/>
</dbReference>
<dbReference type="GO" id="GO:0071555">
    <property type="term" value="P:cell wall organization"/>
    <property type="evidence" value="ECO:0007669"/>
    <property type="project" value="UniProtKB-KW"/>
</dbReference>
<evidence type="ECO:0000256" key="5">
    <source>
        <dbReference type="ARBA" id="ARBA00010871"/>
    </source>
</evidence>
<evidence type="ECO:0000256" key="9">
    <source>
        <dbReference type="ARBA" id="ARBA00022723"/>
    </source>
</evidence>
<evidence type="ECO:0000313" key="28">
    <source>
        <dbReference type="EMBL" id="SHJ67837.1"/>
    </source>
</evidence>
<comment type="pathway">
    <text evidence="4 22">Cell wall biogenesis; peptidoglycan biosynthesis.</text>
</comment>
<keyword evidence="10 24" id="KW-0547">Nucleotide-binding</keyword>
<evidence type="ECO:0000256" key="21">
    <source>
        <dbReference type="ARBA" id="ARBA00077154"/>
    </source>
</evidence>
<comment type="pathway">
    <text evidence="18">Glycan biosynthesis.</text>
</comment>
<feature type="binding site" evidence="24">
    <location>
        <begin position="177"/>
        <end position="179"/>
    </location>
    <ligand>
        <name>ATP</name>
        <dbReference type="ChEBI" id="CHEBI:30616"/>
    </ligand>
</feature>
<keyword evidence="16 22" id="KW-0961">Cell wall biogenesis/degradation</keyword>
<keyword evidence="15 25" id="KW-0464">Manganese</keyword>
<dbReference type="GO" id="GO:0005829">
    <property type="term" value="C:cytosol"/>
    <property type="evidence" value="ECO:0007669"/>
    <property type="project" value="TreeGrafter"/>
</dbReference>
<dbReference type="GO" id="GO:0005524">
    <property type="term" value="F:ATP binding"/>
    <property type="evidence" value="ECO:0007669"/>
    <property type="project" value="UniProtKB-UniRule"/>
</dbReference>
<dbReference type="Pfam" id="PF01820">
    <property type="entry name" value="Dala_Dala_lig_N"/>
    <property type="match status" value="1"/>
</dbReference>
<evidence type="ECO:0000256" key="6">
    <source>
        <dbReference type="ARBA" id="ARBA00012216"/>
    </source>
</evidence>
<keyword evidence="11 26" id="KW-0067">ATP-binding</keyword>
<dbReference type="GO" id="GO:0009252">
    <property type="term" value="P:peptidoglycan biosynthetic process"/>
    <property type="evidence" value="ECO:0007669"/>
    <property type="project" value="UniProtKB-UniRule"/>
</dbReference>
<evidence type="ECO:0000259" key="27">
    <source>
        <dbReference type="PROSITE" id="PS50975"/>
    </source>
</evidence>
<feature type="active site" evidence="23">
    <location>
        <position position="185"/>
    </location>
</feature>
<dbReference type="PANTHER" id="PTHR23132">
    <property type="entry name" value="D-ALANINE--D-ALANINE LIGASE"/>
    <property type="match status" value="1"/>
</dbReference>
<name>A0A1M6L9G3_9FIRM</name>
<feature type="binding site" evidence="25">
    <location>
        <position position="295"/>
    </location>
    <ligand>
        <name>Mg(2+)</name>
        <dbReference type="ChEBI" id="CHEBI:18420"/>
        <label>1</label>
    </ligand>
</feature>
<keyword evidence="12 25" id="KW-0460">Magnesium</keyword>
<comment type="similarity">
    <text evidence="5 22">Belongs to the D-alanine--D-alanine ligase family.</text>
</comment>
<dbReference type="NCBIfam" id="NF002378">
    <property type="entry name" value="PRK01372.1"/>
    <property type="match status" value="1"/>
</dbReference>
<keyword evidence="9 25" id="KW-0479">Metal-binding</keyword>
<dbReference type="EMBL" id="FRAI01000005">
    <property type="protein sequence ID" value="SHJ67837.1"/>
    <property type="molecule type" value="Genomic_DNA"/>
</dbReference>
<dbReference type="AlphaFoldDB" id="A0A1M6L9G3"/>
<evidence type="ECO:0000256" key="15">
    <source>
        <dbReference type="ARBA" id="ARBA00023211"/>
    </source>
</evidence>
<evidence type="ECO:0000256" key="20">
    <source>
        <dbReference type="ARBA" id="ARBA00076288"/>
    </source>
</evidence>
<feature type="binding site" evidence="25">
    <location>
        <position position="308"/>
    </location>
    <ligand>
        <name>Mg(2+)</name>
        <dbReference type="ChEBI" id="CHEBI:18420"/>
        <label>2</label>
    </ligand>
</feature>
<gene>
    <name evidence="22" type="primary">ddl</name>
    <name evidence="28" type="ORF">SAMN02745227_00425</name>
</gene>
<comment type="catalytic activity">
    <reaction evidence="17 22">
        <text>2 D-alanine + ATP = D-alanyl-D-alanine + ADP + phosphate + H(+)</text>
        <dbReference type="Rhea" id="RHEA:11224"/>
        <dbReference type="ChEBI" id="CHEBI:15378"/>
        <dbReference type="ChEBI" id="CHEBI:30616"/>
        <dbReference type="ChEBI" id="CHEBI:43474"/>
        <dbReference type="ChEBI" id="CHEBI:57416"/>
        <dbReference type="ChEBI" id="CHEBI:57822"/>
        <dbReference type="ChEBI" id="CHEBI:456216"/>
        <dbReference type="EC" id="6.3.2.4"/>
    </reaction>
</comment>
<dbReference type="EC" id="6.3.2.4" evidence="6 22"/>
<evidence type="ECO:0000256" key="23">
    <source>
        <dbReference type="PIRSR" id="PIRSR039102-1"/>
    </source>
</evidence>
<dbReference type="InterPro" id="IPR011127">
    <property type="entry name" value="Dala_Dala_lig_N"/>
</dbReference>
<comment type="subcellular location">
    <subcellularLocation>
        <location evidence="3 22">Cytoplasm</location>
    </subcellularLocation>
</comment>
<dbReference type="SUPFAM" id="SSF52440">
    <property type="entry name" value="PreATP-grasp domain"/>
    <property type="match status" value="1"/>
</dbReference>
<dbReference type="InterPro" id="IPR000291">
    <property type="entry name" value="D-Ala_lig_Van_CS"/>
</dbReference>
<dbReference type="NCBIfam" id="TIGR01205">
    <property type="entry name" value="D_ala_D_alaTIGR"/>
    <property type="match status" value="1"/>
</dbReference>
<feature type="binding site" evidence="25">
    <location>
        <position position="310"/>
    </location>
    <ligand>
        <name>Mg(2+)</name>
        <dbReference type="ChEBI" id="CHEBI:18420"/>
        <label>2</label>
    </ligand>
</feature>
<accession>A0A1M6L9G3</accession>
<dbReference type="PROSITE" id="PS00843">
    <property type="entry name" value="DALA_DALA_LIGASE_1"/>
    <property type="match status" value="1"/>
</dbReference>
<dbReference type="PROSITE" id="PS00844">
    <property type="entry name" value="DALA_DALA_LIGASE_2"/>
    <property type="match status" value="1"/>
</dbReference>
<dbReference type="STRING" id="1120989.SAMN02745227_00425"/>
<dbReference type="GO" id="GO:0008360">
    <property type="term" value="P:regulation of cell shape"/>
    <property type="evidence" value="ECO:0007669"/>
    <property type="project" value="UniProtKB-KW"/>
</dbReference>
<comment type="cofactor">
    <cofactor evidence="25">
        <name>Mg(2+)</name>
        <dbReference type="ChEBI" id="CHEBI:18420"/>
    </cofactor>
    <cofactor evidence="25">
        <name>Mn(2+)</name>
        <dbReference type="ChEBI" id="CHEBI:29035"/>
    </cofactor>
    <text evidence="25">Binds 2 magnesium or manganese ions per subunit.</text>
</comment>
<dbReference type="Gene3D" id="3.30.470.20">
    <property type="entry name" value="ATP-grasp fold, B domain"/>
    <property type="match status" value="1"/>
</dbReference>
<evidence type="ECO:0000256" key="12">
    <source>
        <dbReference type="ARBA" id="ARBA00022842"/>
    </source>
</evidence>
<dbReference type="FunFam" id="3.30.470.20:FF:000008">
    <property type="entry name" value="D-alanine--D-alanine ligase"/>
    <property type="match status" value="1"/>
</dbReference>
<keyword evidence="14 22" id="KW-0573">Peptidoglycan synthesis</keyword>
<feature type="binding site" evidence="25">
    <location>
        <position position="308"/>
    </location>
    <ligand>
        <name>Mg(2+)</name>
        <dbReference type="ChEBI" id="CHEBI:18420"/>
        <label>1</label>
    </ligand>
</feature>
<dbReference type="HAMAP" id="MF_00047">
    <property type="entry name" value="Dala_Dala_lig"/>
    <property type="match status" value="1"/>
</dbReference>
<dbReference type="InterPro" id="IPR013815">
    <property type="entry name" value="ATP_grasp_subdomain_1"/>
</dbReference>
<comment type="function">
    <text evidence="2 22">Cell wall formation.</text>
</comment>
<evidence type="ECO:0000313" key="29">
    <source>
        <dbReference type="Proteomes" id="UP000243547"/>
    </source>
</evidence>
<dbReference type="Gene3D" id="3.40.50.20">
    <property type="match status" value="1"/>
</dbReference>
<dbReference type="PROSITE" id="PS50975">
    <property type="entry name" value="ATP_GRASP"/>
    <property type="match status" value="1"/>
</dbReference>
<dbReference type="GO" id="GO:0046872">
    <property type="term" value="F:metal ion binding"/>
    <property type="evidence" value="ECO:0007669"/>
    <property type="project" value="UniProtKB-KW"/>
</dbReference>
<keyword evidence="8 22" id="KW-0436">Ligase</keyword>
<dbReference type="SUPFAM" id="SSF56059">
    <property type="entry name" value="Glutathione synthetase ATP-binding domain-like"/>
    <property type="match status" value="1"/>
</dbReference>
<evidence type="ECO:0000256" key="13">
    <source>
        <dbReference type="ARBA" id="ARBA00022960"/>
    </source>
</evidence>
<dbReference type="PANTHER" id="PTHR23132:SF25">
    <property type="entry name" value="D-ALANINE--D-ALANINE LIGASE A"/>
    <property type="match status" value="1"/>
</dbReference>
<feature type="binding site" evidence="24">
    <location>
        <begin position="307"/>
        <end position="308"/>
    </location>
    <ligand>
        <name>ATP</name>
        <dbReference type="ChEBI" id="CHEBI:30616"/>
    </ligand>
</feature>
<feature type="binding site" evidence="24">
    <location>
        <begin position="215"/>
        <end position="222"/>
    </location>
    <ligand>
        <name>ATP</name>
        <dbReference type="ChEBI" id="CHEBI:30616"/>
    </ligand>
</feature>
<dbReference type="InterPro" id="IPR011095">
    <property type="entry name" value="Dala_Dala_lig_C"/>
</dbReference>
<comment type="cofactor">
    <cofactor evidence="1">
        <name>Mn(2+)</name>
        <dbReference type="ChEBI" id="CHEBI:29035"/>
    </cofactor>
</comment>
<dbReference type="UniPathway" id="UPA00219"/>
<keyword evidence="13 22" id="KW-0133">Cell shape</keyword>
<evidence type="ECO:0000256" key="22">
    <source>
        <dbReference type="HAMAP-Rule" id="MF_00047"/>
    </source>
</evidence>
<feature type="binding site" evidence="24">
    <location>
        <begin position="185"/>
        <end position="186"/>
    </location>
    <ligand>
        <name>ATP</name>
        <dbReference type="ChEBI" id="CHEBI:30616"/>
    </ligand>
</feature>
<reference evidence="29" key="1">
    <citation type="submission" date="2016-11" db="EMBL/GenBank/DDBJ databases">
        <authorList>
            <person name="Varghese N."/>
            <person name="Submissions S."/>
        </authorList>
    </citation>
    <scope>NUCLEOTIDE SEQUENCE [LARGE SCALE GENOMIC DNA]</scope>
    <source>
        <strain evidence="29">DSM 14826</strain>
    </source>
</reference>
<evidence type="ECO:0000256" key="1">
    <source>
        <dbReference type="ARBA" id="ARBA00001936"/>
    </source>
</evidence>
<feature type="binding site" evidence="24">
    <location>
        <position position="133"/>
    </location>
    <ligand>
        <name>ATP</name>
        <dbReference type="ChEBI" id="CHEBI:30616"/>
    </ligand>
</feature>
<keyword evidence="29" id="KW-1185">Reference proteome</keyword>
<evidence type="ECO:0000256" key="24">
    <source>
        <dbReference type="PIRSR" id="PIRSR039102-2"/>
    </source>
</evidence>
<dbReference type="Gene3D" id="3.30.1490.20">
    <property type="entry name" value="ATP-grasp fold, A domain"/>
    <property type="match status" value="1"/>
</dbReference>
<evidence type="ECO:0000256" key="14">
    <source>
        <dbReference type="ARBA" id="ARBA00022984"/>
    </source>
</evidence>
<proteinExistence type="inferred from homology"/>
<dbReference type="Proteomes" id="UP000243547">
    <property type="component" value="Unassembled WGS sequence"/>
</dbReference>
<dbReference type="PIRSF" id="PIRSF039102">
    <property type="entry name" value="Ddl/VanB"/>
    <property type="match status" value="1"/>
</dbReference>
<evidence type="ECO:0000256" key="19">
    <source>
        <dbReference type="ARBA" id="ARBA00068427"/>
    </source>
</evidence>
<feature type="active site" evidence="23">
    <location>
        <position position="319"/>
    </location>
</feature>
<evidence type="ECO:0000256" key="8">
    <source>
        <dbReference type="ARBA" id="ARBA00022598"/>
    </source>
</evidence>
<evidence type="ECO:0000256" key="18">
    <source>
        <dbReference type="ARBA" id="ARBA00060592"/>
    </source>
</evidence>
<dbReference type="NCBIfam" id="NF002528">
    <property type="entry name" value="PRK01966.1-4"/>
    <property type="match status" value="1"/>
</dbReference>
<evidence type="ECO:0000256" key="4">
    <source>
        <dbReference type="ARBA" id="ARBA00004752"/>
    </source>
</evidence>
<keyword evidence="7 22" id="KW-0963">Cytoplasm</keyword>
<evidence type="ECO:0000256" key="2">
    <source>
        <dbReference type="ARBA" id="ARBA00003921"/>
    </source>
</evidence>
<dbReference type="InterPro" id="IPR016185">
    <property type="entry name" value="PreATP-grasp_dom_sf"/>
</dbReference>
<sequence length="357" mass="40081">MKNVAVIFGGRSGEHEVSLQSAKYIMDMIDKEIYNVIPIGITKDGQWFTGPNVREGLLQGEVFGHPLSIRLFGKDRGFMVKKDDGWQELAIDVVFPCIHGSYGEDGCLQGLLEILNIPYVGSGVLGSAVGMDKGMMKTIFTQKGLPVGPYITFNKYQWEREKDLLFEQIESFGYPLFIKPANLGSSVGITKAKNSEDLLRGVELALQYDLKIVVEKGLIARELECSVLGNNELFVSTVGEIIPGNEFYDYNAKYIDDNSQIIIPAKISSEVEKEIQRLAKAAFRALDCCGLARVDFFYDHQGNIWLNEINTLPGFTRISMYPKLIEASGIKGKELVMELIRLALERKEELDKLRRDF</sequence>
<protein>
    <recommendedName>
        <fullName evidence="19 22">D-alanine--D-alanine ligase</fullName>
        <ecNumber evidence="6 22">6.3.2.4</ecNumber>
    </recommendedName>
    <alternativeName>
        <fullName evidence="21 22">D-Ala-D-Ala ligase</fullName>
    </alternativeName>
    <alternativeName>
        <fullName evidence="20 22">D-alanylalanine synthetase</fullName>
    </alternativeName>
</protein>
<evidence type="ECO:0000256" key="16">
    <source>
        <dbReference type="ARBA" id="ARBA00023316"/>
    </source>
</evidence>
<evidence type="ECO:0000256" key="25">
    <source>
        <dbReference type="PIRSR" id="PIRSR039102-3"/>
    </source>
</evidence>
<dbReference type="GO" id="GO:0008716">
    <property type="term" value="F:D-alanine-D-alanine ligase activity"/>
    <property type="evidence" value="ECO:0007669"/>
    <property type="project" value="UniProtKB-UniRule"/>
</dbReference>
<organism evidence="28 29">
    <name type="scientific">Anaerobranca californiensis DSM 14826</name>
    <dbReference type="NCBI Taxonomy" id="1120989"/>
    <lineage>
        <taxon>Bacteria</taxon>
        <taxon>Bacillati</taxon>
        <taxon>Bacillota</taxon>
        <taxon>Clostridia</taxon>
        <taxon>Eubacteriales</taxon>
        <taxon>Proteinivoracaceae</taxon>
        <taxon>Anaerobranca</taxon>
    </lineage>
</organism>
<dbReference type="FunFam" id="3.30.1490.20:FF:000007">
    <property type="entry name" value="D-alanine--D-alanine ligase"/>
    <property type="match status" value="1"/>
</dbReference>
<feature type="domain" description="ATP-grasp" evidence="27">
    <location>
        <begin position="137"/>
        <end position="341"/>
    </location>
</feature>
<evidence type="ECO:0000256" key="26">
    <source>
        <dbReference type="PROSITE-ProRule" id="PRU00409"/>
    </source>
</evidence>
<evidence type="ECO:0000256" key="3">
    <source>
        <dbReference type="ARBA" id="ARBA00004496"/>
    </source>
</evidence>
<dbReference type="Pfam" id="PF07478">
    <property type="entry name" value="Dala_Dala_lig_C"/>
    <property type="match status" value="1"/>
</dbReference>
<dbReference type="RefSeq" id="WP_072905834.1">
    <property type="nucleotide sequence ID" value="NZ_FRAI01000005.1"/>
</dbReference>
<evidence type="ECO:0000256" key="17">
    <source>
        <dbReference type="ARBA" id="ARBA00047614"/>
    </source>
</evidence>
<evidence type="ECO:0000256" key="11">
    <source>
        <dbReference type="ARBA" id="ARBA00022840"/>
    </source>
</evidence>